<organism evidence="3 4">
    <name type="scientific">Babesia ovata</name>
    <dbReference type="NCBI Taxonomy" id="189622"/>
    <lineage>
        <taxon>Eukaryota</taxon>
        <taxon>Sar</taxon>
        <taxon>Alveolata</taxon>
        <taxon>Apicomplexa</taxon>
        <taxon>Aconoidasida</taxon>
        <taxon>Piroplasmida</taxon>
        <taxon>Babesiidae</taxon>
        <taxon>Babesia</taxon>
    </lineage>
</organism>
<accession>A0A2H6K8U9</accession>
<evidence type="ECO:0000313" key="3">
    <source>
        <dbReference type="EMBL" id="GBE59413.1"/>
    </source>
</evidence>
<dbReference type="PANTHER" id="PTHR11787:SF4">
    <property type="entry name" value="CHM, RAB ESCORT PROTEIN 1"/>
    <property type="match status" value="1"/>
</dbReference>
<evidence type="ECO:0000313" key="4">
    <source>
        <dbReference type="Proteomes" id="UP000236319"/>
    </source>
</evidence>
<dbReference type="OrthoDB" id="1923006at2759"/>
<dbReference type="GO" id="GO:0005634">
    <property type="term" value="C:nucleus"/>
    <property type="evidence" value="ECO:0007669"/>
    <property type="project" value="TreeGrafter"/>
</dbReference>
<dbReference type="VEuPathDB" id="PiroplasmaDB:BOVATA_009060"/>
<dbReference type="RefSeq" id="XP_028865656.1">
    <property type="nucleotide sequence ID" value="XM_029009823.1"/>
</dbReference>
<comment type="similarity">
    <text evidence="1">Belongs to the Rab GDI family.</text>
</comment>
<dbReference type="InterPro" id="IPR018203">
    <property type="entry name" value="GDP_dissociation_inhibitor"/>
</dbReference>
<dbReference type="GO" id="GO:0005968">
    <property type="term" value="C:Rab-protein geranylgeranyltransferase complex"/>
    <property type="evidence" value="ECO:0007669"/>
    <property type="project" value="TreeGrafter"/>
</dbReference>
<dbReference type="Gene3D" id="3.30.519.10">
    <property type="entry name" value="Guanine Nucleotide Dissociation Inhibitor, domain 2"/>
    <property type="match status" value="1"/>
</dbReference>
<dbReference type="GO" id="GO:0007264">
    <property type="term" value="P:small GTPase-mediated signal transduction"/>
    <property type="evidence" value="ECO:0007669"/>
    <property type="project" value="InterPro"/>
</dbReference>
<evidence type="ECO:0000256" key="2">
    <source>
        <dbReference type="SAM" id="MobiDB-lite"/>
    </source>
</evidence>
<sequence>MPESRCLNRGDRLREQFEAMRMKIAADMAESPRSEHGESQENASSVSHDQHRQTGQKGSQADMRTLHVERLQETLNAMYANKESYPRVLFELAPFAQQGLIELEALDHLYSESNKYALDMWPKLMFARSAIVDLLLNSGAHNYIHFTDTKGPMLYGYEPADEGSSITLHEIPNSRNAICRSQLLSPMEKRVLMQMLTNLAADHYLPQFSSMSLKASASKDETKSTLDTLTVDQPERNWLQFLRDQGCTQNMIDMFSHGICLGGEDVSAWTKQDGILRLLKYIQSIGVYGQSEAPFLYPMYGTGDVVQAFARVAAVLGATIMLGTGVASLEADEHNKLSSVTLTNGFKVRTKMLLIDDEVTAGDAVHFALTTPRDSARSPRQTRRLHVVTLILQQPLLSGLNMAVVLPKPVETDGSPQSREPIYLMQTGFDADAAPANKYIIYLMTVDGNPPAEFNSFAECDHPTVRRLLRCCRAMASQSGFVLETTALAVYTSHELASDNAAANYNIELHRGWLAEGCVTERQAGNGIIVLPKPMGTPAVPLLEEVPAAVKVCDALMGNDERQLTPYDDAGVVGCLAVKRPEEPEDTHVESAAEKLQSIIDKYG</sequence>
<dbReference type="EMBL" id="BDSA01000001">
    <property type="protein sequence ID" value="GBE59413.1"/>
    <property type="molecule type" value="Genomic_DNA"/>
</dbReference>
<dbReference type="AlphaFoldDB" id="A0A2H6K8U9"/>
<protein>
    <submittedName>
        <fullName evidence="3">Rab escort protein</fullName>
    </submittedName>
</protein>
<comment type="caution">
    <text evidence="3">The sequence shown here is derived from an EMBL/GenBank/DDBJ whole genome shotgun (WGS) entry which is preliminary data.</text>
</comment>
<dbReference type="GO" id="GO:0005829">
    <property type="term" value="C:cytosol"/>
    <property type="evidence" value="ECO:0007669"/>
    <property type="project" value="TreeGrafter"/>
</dbReference>
<dbReference type="Gene3D" id="3.50.50.60">
    <property type="entry name" value="FAD/NAD(P)-binding domain"/>
    <property type="match status" value="1"/>
</dbReference>
<gene>
    <name evidence="3" type="ORF">BOVATA_009060</name>
</gene>
<dbReference type="GeneID" id="39873183"/>
<reference evidence="3 4" key="1">
    <citation type="journal article" date="2017" name="BMC Genomics">
        <title>Whole-genome assembly of Babesia ovata and comparative genomics between closely related pathogens.</title>
        <authorList>
            <person name="Yamagishi J."/>
            <person name="Asada M."/>
            <person name="Hakimi H."/>
            <person name="Tanaka T.Q."/>
            <person name="Sugimoto C."/>
            <person name="Kawazu S."/>
        </authorList>
    </citation>
    <scope>NUCLEOTIDE SEQUENCE [LARGE SCALE GENOMIC DNA]</scope>
    <source>
        <strain evidence="3 4">Miyake</strain>
    </source>
</reference>
<feature type="region of interest" description="Disordered" evidence="2">
    <location>
        <begin position="27"/>
        <end position="64"/>
    </location>
</feature>
<dbReference type="Proteomes" id="UP000236319">
    <property type="component" value="Unassembled WGS sequence"/>
</dbReference>
<keyword evidence="4" id="KW-1185">Reference proteome</keyword>
<dbReference type="GO" id="GO:0016192">
    <property type="term" value="P:vesicle-mediated transport"/>
    <property type="evidence" value="ECO:0007669"/>
    <property type="project" value="TreeGrafter"/>
</dbReference>
<dbReference type="SUPFAM" id="SSF51905">
    <property type="entry name" value="FAD/NAD(P)-binding domain"/>
    <property type="match status" value="1"/>
</dbReference>
<dbReference type="InterPro" id="IPR036188">
    <property type="entry name" value="FAD/NAD-bd_sf"/>
</dbReference>
<name>A0A2H6K8U9_9APIC</name>
<dbReference type="PRINTS" id="PR00891">
    <property type="entry name" value="RABGDIREP"/>
</dbReference>
<dbReference type="Pfam" id="PF00996">
    <property type="entry name" value="GDI"/>
    <property type="match status" value="1"/>
</dbReference>
<feature type="compositionally biased region" description="Polar residues" evidence="2">
    <location>
        <begin position="40"/>
        <end position="59"/>
    </location>
</feature>
<dbReference type="PANTHER" id="PTHR11787">
    <property type="entry name" value="RAB GDP-DISSOCIATION INHIBITOR"/>
    <property type="match status" value="1"/>
</dbReference>
<dbReference type="GO" id="GO:0005092">
    <property type="term" value="F:GDP-dissociation inhibitor activity"/>
    <property type="evidence" value="ECO:0007669"/>
    <property type="project" value="InterPro"/>
</dbReference>
<feature type="compositionally biased region" description="Basic and acidic residues" evidence="2">
    <location>
        <begin position="30"/>
        <end position="39"/>
    </location>
</feature>
<evidence type="ECO:0000256" key="1">
    <source>
        <dbReference type="ARBA" id="ARBA00005593"/>
    </source>
</evidence>
<proteinExistence type="inferred from homology"/>